<name>A0AAV4JDB4_9GAST</name>
<feature type="compositionally biased region" description="Polar residues" evidence="1">
    <location>
        <begin position="100"/>
        <end position="109"/>
    </location>
</feature>
<feature type="region of interest" description="Disordered" evidence="1">
    <location>
        <begin position="1"/>
        <end position="21"/>
    </location>
</feature>
<evidence type="ECO:0000313" key="2">
    <source>
        <dbReference type="EMBL" id="GFS20819.1"/>
    </source>
</evidence>
<evidence type="ECO:0000313" key="3">
    <source>
        <dbReference type="Proteomes" id="UP000762676"/>
    </source>
</evidence>
<gene>
    <name evidence="2" type="ORF">ElyMa_005066300</name>
</gene>
<proteinExistence type="predicted"/>
<reference evidence="2 3" key="1">
    <citation type="journal article" date="2021" name="Elife">
        <title>Chloroplast acquisition without the gene transfer in kleptoplastic sea slugs, Plakobranchus ocellatus.</title>
        <authorList>
            <person name="Maeda T."/>
            <person name="Takahashi S."/>
            <person name="Yoshida T."/>
            <person name="Shimamura S."/>
            <person name="Takaki Y."/>
            <person name="Nagai Y."/>
            <person name="Toyoda A."/>
            <person name="Suzuki Y."/>
            <person name="Arimoto A."/>
            <person name="Ishii H."/>
            <person name="Satoh N."/>
            <person name="Nishiyama T."/>
            <person name="Hasebe M."/>
            <person name="Maruyama T."/>
            <person name="Minagawa J."/>
            <person name="Obokata J."/>
            <person name="Shigenobu S."/>
        </authorList>
    </citation>
    <scope>NUCLEOTIDE SEQUENCE [LARGE SCALE GENOMIC DNA]</scope>
</reference>
<organism evidence="2 3">
    <name type="scientific">Elysia marginata</name>
    <dbReference type="NCBI Taxonomy" id="1093978"/>
    <lineage>
        <taxon>Eukaryota</taxon>
        <taxon>Metazoa</taxon>
        <taxon>Spiralia</taxon>
        <taxon>Lophotrochozoa</taxon>
        <taxon>Mollusca</taxon>
        <taxon>Gastropoda</taxon>
        <taxon>Heterobranchia</taxon>
        <taxon>Euthyneura</taxon>
        <taxon>Panpulmonata</taxon>
        <taxon>Sacoglossa</taxon>
        <taxon>Placobranchoidea</taxon>
        <taxon>Plakobranchidae</taxon>
        <taxon>Elysia</taxon>
    </lineage>
</organism>
<keyword evidence="3" id="KW-1185">Reference proteome</keyword>
<feature type="compositionally biased region" description="Polar residues" evidence="1">
    <location>
        <begin position="1"/>
        <end position="11"/>
    </location>
</feature>
<dbReference type="AlphaFoldDB" id="A0AAV4JDB4"/>
<accession>A0AAV4JDB4</accession>
<comment type="caution">
    <text evidence="2">The sequence shown here is derived from an EMBL/GenBank/DDBJ whole genome shotgun (WGS) entry which is preliminary data.</text>
</comment>
<feature type="region of interest" description="Disordered" evidence="1">
    <location>
        <begin position="51"/>
        <end position="109"/>
    </location>
</feature>
<dbReference type="EMBL" id="BMAT01010136">
    <property type="protein sequence ID" value="GFS20819.1"/>
    <property type="molecule type" value="Genomic_DNA"/>
</dbReference>
<sequence>MKTEGWSQTYPSLAETGQDLSRVKLTSNQTQSLSGCKTGRARCPDARCYRVRPKNLPSDRSRQDAGKIQTLRQVTPRRREDSDPQQPGSVRRMSRCQEEGQLTRTAKVD</sequence>
<protein>
    <submittedName>
        <fullName evidence="2">Uncharacterized protein</fullName>
    </submittedName>
</protein>
<dbReference type="Proteomes" id="UP000762676">
    <property type="component" value="Unassembled WGS sequence"/>
</dbReference>
<evidence type="ECO:0000256" key="1">
    <source>
        <dbReference type="SAM" id="MobiDB-lite"/>
    </source>
</evidence>